<dbReference type="Pfam" id="PF15739">
    <property type="entry name" value="TSNAXIP1_N"/>
    <property type="match status" value="1"/>
</dbReference>
<feature type="domain" description="Translin-associated factor X-interacting protein 1 N-terminal" evidence="2">
    <location>
        <begin position="253"/>
        <end position="299"/>
    </location>
</feature>
<dbReference type="OMA" id="QEGLWKF"/>
<dbReference type="Proteomes" id="UP000594220">
    <property type="component" value="Unplaced"/>
</dbReference>
<sequence length="407" mass="46459">MVSHCHLLGDSFASLLFVVTTTKNLLHLCLTPHKEGRSLAYLLDGVEKAHRTEVQLYTSGHLNLDKLYKPQRKLKQGYWDSARKTTHVVTKKNLLPAQSETARKIKHTSAEVSSSATLVSARSQSASRTYRCLQPPLGSVPVNASLVSSPLEMHSKDTKSKIQDGTNRLRLPLKKEELDVPVMKVLKHRPVKNSRQCFAEVAKDKYQFMPSYLAGLTRTDQFNKFLCFQRDIIGKHDLLENDFTGSKASEQHERKLAKDLQQICDCDWPHFKYLKVFRDVFEDICNSSLIFGDILKEVKFMFSYFTVVYVISQTLLAQLALFYECCPVNHACLFTVPETHDDPAVKMPVKKQLSLAEKVESMRCQVLAKWEEIQALEKEIKETMTHAGVANTIEKTVKEIEARDNYF</sequence>
<reference evidence="3" key="2">
    <citation type="submission" date="2025-09" db="UniProtKB">
        <authorList>
            <consortium name="Ensembl"/>
        </authorList>
    </citation>
    <scope>IDENTIFICATION</scope>
</reference>
<dbReference type="Ensembl" id="ENSCPRT00005029569.1">
    <property type="protein sequence ID" value="ENSCPRP00005025339.1"/>
    <property type="gene ID" value="ENSCPRG00005017566.1"/>
</dbReference>
<accession>A0A7M4FKI7</accession>
<protein>
    <submittedName>
        <fullName evidence="3">Chromosome 6 open reading frame 118</fullName>
    </submittedName>
</protein>
<proteinExistence type="predicted"/>
<organism evidence="3 4">
    <name type="scientific">Crocodylus porosus</name>
    <name type="common">Saltwater crocodile</name>
    <name type="synonym">Estuarine crocodile</name>
    <dbReference type="NCBI Taxonomy" id="8502"/>
    <lineage>
        <taxon>Eukaryota</taxon>
        <taxon>Metazoa</taxon>
        <taxon>Chordata</taxon>
        <taxon>Craniata</taxon>
        <taxon>Vertebrata</taxon>
        <taxon>Euteleostomi</taxon>
        <taxon>Archelosauria</taxon>
        <taxon>Archosauria</taxon>
        <taxon>Crocodylia</taxon>
        <taxon>Longirostres</taxon>
        <taxon>Crocodylidae</taxon>
        <taxon>Crocodylus</taxon>
    </lineage>
</organism>
<keyword evidence="1" id="KW-0175">Coiled coil</keyword>
<dbReference type="InterPro" id="IPR032755">
    <property type="entry name" value="TSNAXIP1_N"/>
</dbReference>
<dbReference type="PANTHER" id="PTHR34916:SF1">
    <property type="entry name" value="GI:13385330"/>
    <property type="match status" value="1"/>
</dbReference>
<evidence type="ECO:0000259" key="2">
    <source>
        <dbReference type="Pfam" id="PF15739"/>
    </source>
</evidence>
<evidence type="ECO:0000313" key="4">
    <source>
        <dbReference type="Proteomes" id="UP000594220"/>
    </source>
</evidence>
<name>A0A7M4FKI7_CROPO</name>
<gene>
    <name evidence="3" type="primary">C6orf118</name>
</gene>
<keyword evidence="4" id="KW-1185">Reference proteome</keyword>
<dbReference type="PANTHER" id="PTHR34916">
    <property type="entry name" value="GI:13385330"/>
    <property type="match status" value="1"/>
</dbReference>
<dbReference type="AlphaFoldDB" id="A0A7M4FKI7"/>
<dbReference type="GeneTree" id="ENSGT00390000009877"/>
<evidence type="ECO:0000313" key="3">
    <source>
        <dbReference type="Ensembl" id="ENSCPRP00005025339.1"/>
    </source>
</evidence>
<evidence type="ECO:0000256" key="1">
    <source>
        <dbReference type="ARBA" id="ARBA00023054"/>
    </source>
</evidence>
<reference evidence="3" key="1">
    <citation type="submission" date="2025-08" db="UniProtKB">
        <authorList>
            <consortium name="Ensembl"/>
        </authorList>
    </citation>
    <scope>IDENTIFICATION</scope>
</reference>